<keyword evidence="6" id="KW-0472">Membrane</keyword>
<keyword evidence="8" id="KW-1185">Reference proteome</keyword>
<accession>A0AAN8VQ81</accession>
<keyword evidence="2 5" id="KW-0378">Hydrolase</keyword>
<evidence type="ECO:0000256" key="2">
    <source>
        <dbReference type="ARBA" id="ARBA00022801"/>
    </source>
</evidence>
<dbReference type="GO" id="GO:0008422">
    <property type="term" value="F:beta-glucosidase activity"/>
    <property type="evidence" value="ECO:0007669"/>
    <property type="project" value="TreeGrafter"/>
</dbReference>
<dbReference type="EMBL" id="JBAMMX010000009">
    <property type="protein sequence ID" value="KAK6933697.1"/>
    <property type="molecule type" value="Genomic_DNA"/>
</dbReference>
<dbReference type="Pfam" id="PF00232">
    <property type="entry name" value="Glyco_hydro_1"/>
    <property type="match status" value="2"/>
</dbReference>
<feature type="transmembrane region" description="Helical" evidence="6">
    <location>
        <begin position="6"/>
        <end position="26"/>
    </location>
</feature>
<evidence type="ECO:0000256" key="3">
    <source>
        <dbReference type="PROSITE-ProRule" id="PRU10055"/>
    </source>
</evidence>
<organism evidence="7 8">
    <name type="scientific">Dillenia turbinata</name>
    <dbReference type="NCBI Taxonomy" id="194707"/>
    <lineage>
        <taxon>Eukaryota</taxon>
        <taxon>Viridiplantae</taxon>
        <taxon>Streptophyta</taxon>
        <taxon>Embryophyta</taxon>
        <taxon>Tracheophyta</taxon>
        <taxon>Spermatophyta</taxon>
        <taxon>Magnoliopsida</taxon>
        <taxon>eudicotyledons</taxon>
        <taxon>Gunneridae</taxon>
        <taxon>Pentapetalae</taxon>
        <taxon>Dilleniales</taxon>
        <taxon>Dilleniaceae</taxon>
        <taxon>Dillenia</taxon>
    </lineage>
</organism>
<gene>
    <name evidence="7" type="ORF">RJ641_036591</name>
</gene>
<dbReference type="PROSITE" id="PS00572">
    <property type="entry name" value="GLYCOSYL_HYDROL_F1_1"/>
    <property type="match status" value="1"/>
</dbReference>
<protein>
    <submittedName>
        <fullName evidence="7">Glycoside hydrolase family 1</fullName>
    </submittedName>
</protein>
<dbReference type="InterPro" id="IPR001360">
    <property type="entry name" value="Glyco_hydro_1"/>
</dbReference>
<reference evidence="7 8" key="1">
    <citation type="submission" date="2023-12" db="EMBL/GenBank/DDBJ databases">
        <title>A high-quality genome assembly for Dillenia turbinata (Dilleniales).</title>
        <authorList>
            <person name="Chanderbali A."/>
        </authorList>
    </citation>
    <scope>NUCLEOTIDE SEQUENCE [LARGE SCALE GENOMIC DNA]</scope>
    <source>
        <strain evidence="7">LSX21</strain>
        <tissue evidence="7">Leaf</tissue>
    </source>
</reference>
<evidence type="ECO:0000256" key="6">
    <source>
        <dbReference type="SAM" id="Phobius"/>
    </source>
</evidence>
<dbReference type="InterPro" id="IPR018120">
    <property type="entry name" value="Glyco_hydro_1_AS"/>
</dbReference>
<dbReference type="InterPro" id="IPR033132">
    <property type="entry name" value="GH_1_N_CS"/>
</dbReference>
<dbReference type="Gene3D" id="3.20.20.80">
    <property type="entry name" value="Glycosidases"/>
    <property type="match status" value="2"/>
</dbReference>
<dbReference type="PANTHER" id="PTHR10353:SF297">
    <property type="entry name" value="VICIANIN HYDROLASE-LIKE"/>
    <property type="match status" value="1"/>
</dbReference>
<dbReference type="AlphaFoldDB" id="A0AAN8VQ81"/>
<evidence type="ECO:0000256" key="5">
    <source>
        <dbReference type="RuleBase" id="RU004468"/>
    </source>
</evidence>
<feature type="active site" description="Nucleophile" evidence="3">
    <location>
        <position position="245"/>
    </location>
</feature>
<keyword evidence="6" id="KW-0812">Transmembrane</keyword>
<dbReference type="PROSITE" id="PS00653">
    <property type="entry name" value="GLYCOSYL_HYDROL_F1_2"/>
    <property type="match status" value="1"/>
</dbReference>
<evidence type="ECO:0000256" key="1">
    <source>
        <dbReference type="ARBA" id="ARBA00010838"/>
    </source>
</evidence>
<dbReference type="PRINTS" id="PR00131">
    <property type="entry name" value="GLHYDRLASE1"/>
</dbReference>
<comment type="similarity">
    <text evidence="1 4">Belongs to the glycosyl hydrolase 1 family.</text>
</comment>
<evidence type="ECO:0000256" key="4">
    <source>
        <dbReference type="RuleBase" id="RU003690"/>
    </source>
</evidence>
<dbReference type="Proteomes" id="UP001370490">
    <property type="component" value="Unassembled WGS sequence"/>
</dbReference>
<dbReference type="SUPFAM" id="SSF51445">
    <property type="entry name" value="(Trans)glycosidases"/>
    <property type="match status" value="1"/>
</dbReference>
<comment type="caution">
    <text evidence="7">The sequence shown here is derived from an EMBL/GenBank/DDBJ whole genome shotgun (WGS) entry which is preliminary data.</text>
</comment>
<evidence type="ECO:0000313" key="8">
    <source>
        <dbReference type="Proteomes" id="UP001370490"/>
    </source>
</evidence>
<proteinExistence type="inferred from homology"/>
<dbReference type="InterPro" id="IPR017853">
    <property type="entry name" value="GH"/>
</dbReference>
<keyword evidence="6" id="KW-1133">Transmembrane helix</keyword>
<keyword evidence="5" id="KW-0326">Glycosidase</keyword>
<evidence type="ECO:0000313" key="7">
    <source>
        <dbReference type="EMBL" id="KAK6933697.1"/>
    </source>
</evidence>
<sequence length="339" mass="38352">MATDSSLSFYVVNVMLILGLLGHCHGKSSPHYLLSRKDFPADFVFGSASSAYQYEGAAHEGGRGPSVWDTFTKEHPEGAIFVMAEKISDHSTGDVAVDFYHRYKEDIQNLKELNMDAFRFSISWSRVLPTGRIGGGVNKVGVKFYNDLINDLMANGQSKQKGEIGITLISLWLVPKNMTVAGVKAQRRGLDFVLGCGVDFSVEKDGVYLGSPTALSWLYVYPKGINNLMLYIKNYYKSPAIYITENGIGEANNSSLSVQEALKDKTRLLYHYQHLYYLSKAIKAGVDVRGYFAWSFLDDFEWDAGYTVRFGLNYVDYKNKHKRYRKYSALWFQKFLHEG</sequence>
<dbReference type="PANTHER" id="PTHR10353">
    <property type="entry name" value="GLYCOSYL HYDROLASE"/>
    <property type="match status" value="1"/>
</dbReference>
<dbReference type="GO" id="GO:0005975">
    <property type="term" value="P:carbohydrate metabolic process"/>
    <property type="evidence" value="ECO:0007669"/>
    <property type="project" value="InterPro"/>
</dbReference>
<name>A0AAN8VQ81_9MAGN</name>